<name>A0ABT9YUS4_9BACI</name>
<protein>
    <submittedName>
        <fullName evidence="1">Stage 0 sporulation regulatory protein</fullName>
    </submittedName>
</protein>
<dbReference type="InterPro" id="IPR037208">
    <property type="entry name" value="Spo0E-like_sf"/>
</dbReference>
<accession>A0ABT9YUS4</accession>
<sequence>MNHENMKKLLLELIHFKRKEMIEAADKEGYTSQLTIRCSQELDVLLNDYDQLIKEKEQTLIRKFEDYIRMIWTSSTSKIGI</sequence>
<gene>
    <name evidence="1" type="ORF">J2S02_000004</name>
</gene>
<dbReference type="InterPro" id="IPR053028">
    <property type="entry name" value="Spo0E-like_phosphatase"/>
</dbReference>
<evidence type="ECO:0000313" key="2">
    <source>
        <dbReference type="Proteomes" id="UP001232245"/>
    </source>
</evidence>
<dbReference type="PANTHER" id="PTHR41263:SF1">
    <property type="entry name" value="ASPARTYL-PHOSPHATE PHOSPHATASE YISI"/>
    <property type="match status" value="1"/>
</dbReference>
<reference evidence="1 2" key="1">
    <citation type="submission" date="2023-07" db="EMBL/GenBank/DDBJ databases">
        <title>Genomic Encyclopedia of Type Strains, Phase IV (KMG-IV): sequencing the most valuable type-strain genomes for metagenomic binning, comparative biology and taxonomic classification.</title>
        <authorList>
            <person name="Goeker M."/>
        </authorList>
    </citation>
    <scope>NUCLEOTIDE SEQUENCE [LARGE SCALE GENOMIC DNA]</scope>
    <source>
        <strain evidence="1 2">DSM 17723</strain>
    </source>
</reference>
<dbReference type="Gene3D" id="4.10.280.10">
    <property type="entry name" value="Helix-loop-helix DNA-binding domain"/>
    <property type="match status" value="1"/>
</dbReference>
<dbReference type="Proteomes" id="UP001232245">
    <property type="component" value="Unassembled WGS sequence"/>
</dbReference>
<keyword evidence="2" id="KW-1185">Reference proteome</keyword>
<comment type="caution">
    <text evidence="1">The sequence shown here is derived from an EMBL/GenBank/DDBJ whole genome shotgun (WGS) entry which is preliminary data.</text>
</comment>
<dbReference type="Pfam" id="PF09388">
    <property type="entry name" value="SpoOE-like"/>
    <property type="match status" value="1"/>
</dbReference>
<dbReference type="PANTHER" id="PTHR41263">
    <property type="entry name" value="ASPARTYL-PHOSPHATE PHOSPHATASE YISI"/>
    <property type="match status" value="1"/>
</dbReference>
<dbReference type="RefSeq" id="WP_233452206.1">
    <property type="nucleotide sequence ID" value="NZ_CADEPK010000149.1"/>
</dbReference>
<dbReference type="InterPro" id="IPR036638">
    <property type="entry name" value="HLH_DNA-bd_sf"/>
</dbReference>
<organism evidence="1 2">
    <name type="scientific">Metabacillus niabensis</name>
    <dbReference type="NCBI Taxonomy" id="324854"/>
    <lineage>
        <taxon>Bacteria</taxon>
        <taxon>Bacillati</taxon>
        <taxon>Bacillota</taxon>
        <taxon>Bacilli</taxon>
        <taxon>Bacillales</taxon>
        <taxon>Bacillaceae</taxon>
        <taxon>Metabacillus</taxon>
    </lineage>
</organism>
<dbReference type="InterPro" id="IPR018540">
    <property type="entry name" value="Spo0E-like"/>
</dbReference>
<dbReference type="EMBL" id="JAUSTZ010000001">
    <property type="protein sequence ID" value="MDQ0223682.1"/>
    <property type="molecule type" value="Genomic_DNA"/>
</dbReference>
<proteinExistence type="predicted"/>
<evidence type="ECO:0000313" key="1">
    <source>
        <dbReference type="EMBL" id="MDQ0223682.1"/>
    </source>
</evidence>
<dbReference type="SUPFAM" id="SSF140500">
    <property type="entry name" value="BAS1536-like"/>
    <property type="match status" value="1"/>
</dbReference>